<reference evidence="9 10" key="1">
    <citation type="submission" date="2021-01" db="EMBL/GenBank/DDBJ databases">
        <title>Genomic Encyclopedia of Type Strains, Phase IV (KMG-IV): sequencing the most valuable type-strain genomes for metagenomic binning, comparative biology and taxonomic classification.</title>
        <authorList>
            <person name="Goeker M."/>
        </authorList>
    </citation>
    <scope>NUCLEOTIDE SEQUENCE [LARGE SCALE GENOMIC DNA]</scope>
    <source>
        <strain evidence="9 10">DSM 25540</strain>
    </source>
</reference>
<comment type="subcellular location">
    <subcellularLocation>
        <location evidence="1">Cell membrane</location>
        <topology evidence="1">Multi-pass membrane protein</topology>
    </subcellularLocation>
</comment>
<keyword evidence="6 7" id="KW-0472">Membrane</keyword>
<dbReference type="InterPro" id="IPR020846">
    <property type="entry name" value="MFS_dom"/>
</dbReference>
<keyword evidence="3" id="KW-1003">Cell membrane</keyword>
<keyword evidence="2" id="KW-0813">Transport</keyword>
<accession>A0ABS2PFW4</accession>
<dbReference type="RefSeq" id="WP_204698917.1">
    <property type="nucleotide sequence ID" value="NZ_JAFBEC010000009.1"/>
</dbReference>
<feature type="transmembrane region" description="Helical" evidence="7">
    <location>
        <begin position="352"/>
        <end position="373"/>
    </location>
</feature>
<dbReference type="SUPFAM" id="SSF103473">
    <property type="entry name" value="MFS general substrate transporter"/>
    <property type="match status" value="1"/>
</dbReference>
<dbReference type="PANTHER" id="PTHR42718">
    <property type="entry name" value="MAJOR FACILITATOR SUPERFAMILY MULTIDRUG TRANSPORTER MFSC"/>
    <property type="match status" value="1"/>
</dbReference>
<comment type="caution">
    <text evidence="9">The sequence shown here is derived from an EMBL/GenBank/DDBJ whole genome shotgun (WGS) entry which is preliminary data.</text>
</comment>
<feature type="transmembrane region" description="Helical" evidence="7">
    <location>
        <begin position="12"/>
        <end position="38"/>
    </location>
</feature>
<feature type="transmembrane region" description="Helical" evidence="7">
    <location>
        <begin position="394"/>
        <end position="413"/>
    </location>
</feature>
<evidence type="ECO:0000256" key="7">
    <source>
        <dbReference type="SAM" id="Phobius"/>
    </source>
</evidence>
<dbReference type="PROSITE" id="PS50850">
    <property type="entry name" value="MFS"/>
    <property type="match status" value="1"/>
</dbReference>
<feature type="transmembrane region" description="Helical" evidence="7">
    <location>
        <begin position="197"/>
        <end position="216"/>
    </location>
</feature>
<keyword evidence="4 7" id="KW-0812">Transmembrane</keyword>
<dbReference type="InterPro" id="IPR036259">
    <property type="entry name" value="MFS_trans_sf"/>
</dbReference>
<name>A0ABS2PFW4_9BACL</name>
<organism evidence="9 10">
    <name type="scientific">Geomicrobium sediminis</name>
    <dbReference type="NCBI Taxonomy" id="1347788"/>
    <lineage>
        <taxon>Bacteria</taxon>
        <taxon>Bacillati</taxon>
        <taxon>Bacillota</taxon>
        <taxon>Bacilli</taxon>
        <taxon>Bacillales</taxon>
        <taxon>Geomicrobium</taxon>
    </lineage>
</organism>
<feature type="transmembrane region" description="Helical" evidence="7">
    <location>
        <begin position="294"/>
        <end position="315"/>
    </location>
</feature>
<feature type="transmembrane region" description="Helical" evidence="7">
    <location>
        <begin position="433"/>
        <end position="453"/>
    </location>
</feature>
<feature type="transmembrane region" description="Helical" evidence="7">
    <location>
        <begin position="327"/>
        <end position="346"/>
    </location>
</feature>
<feature type="domain" description="Major facilitator superfamily (MFS) profile" evidence="8">
    <location>
        <begin position="12"/>
        <end position="457"/>
    </location>
</feature>
<dbReference type="InterPro" id="IPR011701">
    <property type="entry name" value="MFS"/>
</dbReference>
<evidence type="ECO:0000313" key="9">
    <source>
        <dbReference type="EMBL" id="MBM7634157.1"/>
    </source>
</evidence>
<dbReference type="Gene3D" id="1.20.1720.10">
    <property type="entry name" value="Multidrug resistance protein D"/>
    <property type="match status" value="1"/>
</dbReference>
<feature type="transmembrane region" description="Helical" evidence="7">
    <location>
        <begin position="77"/>
        <end position="96"/>
    </location>
</feature>
<dbReference type="InterPro" id="IPR004638">
    <property type="entry name" value="EmrB-like"/>
</dbReference>
<dbReference type="CDD" id="cd17503">
    <property type="entry name" value="MFS_LmrB_MDR_like"/>
    <property type="match status" value="1"/>
</dbReference>
<evidence type="ECO:0000256" key="2">
    <source>
        <dbReference type="ARBA" id="ARBA00022448"/>
    </source>
</evidence>
<keyword evidence="5 7" id="KW-1133">Transmembrane helix</keyword>
<feature type="transmembrane region" description="Helical" evidence="7">
    <location>
        <begin position="108"/>
        <end position="128"/>
    </location>
</feature>
<evidence type="ECO:0000256" key="6">
    <source>
        <dbReference type="ARBA" id="ARBA00023136"/>
    </source>
</evidence>
<keyword evidence="10" id="KW-1185">Reference proteome</keyword>
<evidence type="ECO:0000256" key="4">
    <source>
        <dbReference type="ARBA" id="ARBA00022692"/>
    </source>
</evidence>
<protein>
    <submittedName>
        <fullName evidence="9">EmrB/QacA subfamily drug resistance transporter</fullName>
    </submittedName>
</protein>
<dbReference type="Pfam" id="PF07690">
    <property type="entry name" value="MFS_1"/>
    <property type="match status" value="1"/>
</dbReference>
<feature type="transmembrane region" description="Helical" evidence="7">
    <location>
        <begin position="135"/>
        <end position="158"/>
    </location>
</feature>
<dbReference type="EMBL" id="JAFBEC010000009">
    <property type="protein sequence ID" value="MBM7634157.1"/>
    <property type="molecule type" value="Genomic_DNA"/>
</dbReference>
<dbReference type="PANTHER" id="PTHR42718:SF24">
    <property type="entry name" value="MAJOR FACILITATOR SUPERFAMILY (MFS) PROFILE DOMAIN-CONTAINING PROTEIN"/>
    <property type="match status" value="1"/>
</dbReference>
<feature type="transmembrane region" description="Helical" evidence="7">
    <location>
        <begin position="50"/>
        <end position="70"/>
    </location>
</feature>
<dbReference type="NCBIfam" id="TIGR00711">
    <property type="entry name" value="efflux_EmrB"/>
    <property type="match status" value="1"/>
</dbReference>
<evidence type="ECO:0000256" key="5">
    <source>
        <dbReference type="ARBA" id="ARBA00022989"/>
    </source>
</evidence>
<sequence length="458" mass="49807">MRHLTPKKRRLLVGILLSTSFLSVLNQFLLITAFPQIMSDFQINATEVQWLTTIFMLSIAILVPITAYLIDRFTARALLMAAVLSFLAGTFVAAIAPNFETLLVGRVLQGAGSGMMMPLMQTILLLVYPREQRGYAMGLVGLVINVAPAIGPVISGVLIEAFTWRAVFVLTLPLALFLLVLIYFFMENVTKQRPTSIDISSILLSTLAFGGILYGVNSTDDSALATILIWVGFLALILFVIRQFRLETPVLELRTFRSPLFALVIVITTLSFSLLIAGETILPMYVQNVQLYSAFHSGLIIFPGAITLAVMSLVAGKWFDRYGGLRLALIGFVLLCSSSISYVFILSQETPVVVTALLFMVFMAGIAMINMPLTTAALNALPNEWISHGTAITNTVRQFGGSIGLIFIISFITRAAPEAGGANPIAFLEGVQAAFLAAFVFSLVGLLLTLLLFKTKTS</sequence>
<dbReference type="PRINTS" id="PR01036">
    <property type="entry name" value="TCRTETB"/>
</dbReference>
<feature type="transmembrane region" description="Helical" evidence="7">
    <location>
        <begin position="164"/>
        <end position="185"/>
    </location>
</feature>
<dbReference type="Proteomes" id="UP000741863">
    <property type="component" value="Unassembled WGS sequence"/>
</dbReference>
<gene>
    <name evidence="9" type="ORF">JOD17_003257</name>
</gene>
<proteinExistence type="predicted"/>
<feature type="transmembrane region" description="Helical" evidence="7">
    <location>
        <begin position="222"/>
        <end position="241"/>
    </location>
</feature>
<evidence type="ECO:0000313" key="10">
    <source>
        <dbReference type="Proteomes" id="UP000741863"/>
    </source>
</evidence>
<dbReference type="Gene3D" id="1.20.1250.20">
    <property type="entry name" value="MFS general substrate transporter like domains"/>
    <property type="match status" value="1"/>
</dbReference>
<evidence type="ECO:0000256" key="1">
    <source>
        <dbReference type="ARBA" id="ARBA00004651"/>
    </source>
</evidence>
<evidence type="ECO:0000259" key="8">
    <source>
        <dbReference type="PROSITE" id="PS50850"/>
    </source>
</evidence>
<feature type="transmembrane region" description="Helical" evidence="7">
    <location>
        <begin position="261"/>
        <end position="282"/>
    </location>
</feature>
<evidence type="ECO:0000256" key="3">
    <source>
        <dbReference type="ARBA" id="ARBA00022475"/>
    </source>
</evidence>